<dbReference type="PANTHER" id="PTHR33375:SF1">
    <property type="entry name" value="CHROMOSOME-PARTITIONING PROTEIN PARB-RELATED"/>
    <property type="match status" value="1"/>
</dbReference>
<dbReference type="PANTHER" id="PTHR33375">
    <property type="entry name" value="CHROMOSOME-PARTITIONING PROTEIN PARB-RELATED"/>
    <property type="match status" value="1"/>
</dbReference>
<dbReference type="InterPro" id="IPR003115">
    <property type="entry name" value="ParB_N"/>
</dbReference>
<evidence type="ECO:0000256" key="1">
    <source>
        <dbReference type="SAM" id="MobiDB-lite"/>
    </source>
</evidence>
<dbReference type="EMBL" id="JBIGIA010000002">
    <property type="protein sequence ID" value="MFG6455874.1"/>
    <property type="molecule type" value="Genomic_DNA"/>
</dbReference>
<evidence type="ECO:0000313" key="4">
    <source>
        <dbReference type="Proteomes" id="UP001606305"/>
    </source>
</evidence>
<dbReference type="SUPFAM" id="SSF110849">
    <property type="entry name" value="ParB/Sulfiredoxin"/>
    <property type="match status" value="1"/>
</dbReference>
<protein>
    <submittedName>
        <fullName evidence="3">Plasmid partitioning protein RepB C-terminal domain-containing protein</fullName>
    </submittedName>
</protein>
<dbReference type="CDD" id="cd16411">
    <property type="entry name" value="ParB_N_like"/>
    <property type="match status" value="1"/>
</dbReference>
<sequence length="299" mass="33148">MDKSARVEMIPIEAVIVANPRVRNTKLHQEITDNIGQIGLKRPITVRRLPDTDGDAPKYALICGQGRLESCKSLGQELIAALVVDTDEETGHVMSLVENIARRTPRASEMLEQVGALRAKGYSDAEIGKKIGCTASWVNNVGALLERGERRLLTAAEAGHVPLHIAVQIARANDAEAQELLLEAYNRGDLKGRKVAVMRRILEHRARSGKRHSPEIYGRGGSPSKRMSPEELTKLYQRNTDEHKRIQRRAEHTQSTLLIVQQIFKELLGNADFRKLLKAEGLTNMPKPLAELAKKSGLA</sequence>
<gene>
    <name evidence="3" type="ORF">ACG00X_03435</name>
</gene>
<feature type="region of interest" description="Disordered" evidence="1">
    <location>
        <begin position="205"/>
        <end position="231"/>
    </location>
</feature>
<reference evidence="3 4" key="1">
    <citation type="submission" date="2024-09" db="EMBL/GenBank/DDBJ databases">
        <title>Novel species of the genus Pelomonas and Roseateles isolated from streams.</title>
        <authorList>
            <person name="Lu H."/>
        </authorList>
    </citation>
    <scope>NUCLEOTIDE SEQUENCE [LARGE SCALE GENOMIC DNA]</scope>
    <source>
        <strain evidence="3 4">BYS96W</strain>
    </source>
</reference>
<dbReference type="InterPro" id="IPR011111">
    <property type="entry name" value="Plasmid_RepB"/>
</dbReference>
<dbReference type="Pfam" id="PF02195">
    <property type="entry name" value="ParB_N"/>
    <property type="match status" value="1"/>
</dbReference>
<dbReference type="InterPro" id="IPR036086">
    <property type="entry name" value="ParB/Sulfiredoxin_sf"/>
</dbReference>
<accession>A0ABW7G1Y9</accession>
<evidence type="ECO:0000313" key="3">
    <source>
        <dbReference type="EMBL" id="MFG6455874.1"/>
    </source>
</evidence>
<dbReference type="Proteomes" id="UP001606305">
    <property type="component" value="Unassembled WGS sequence"/>
</dbReference>
<dbReference type="Gene3D" id="3.90.1530.30">
    <property type="match status" value="1"/>
</dbReference>
<evidence type="ECO:0000259" key="2">
    <source>
        <dbReference type="SMART" id="SM00470"/>
    </source>
</evidence>
<dbReference type="SUPFAM" id="SSF109709">
    <property type="entry name" value="KorB DNA-binding domain-like"/>
    <property type="match status" value="1"/>
</dbReference>
<dbReference type="RefSeq" id="WP_394486549.1">
    <property type="nucleotide sequence ID" value="NZ_JBIGIA010000002.1"/>
</dbReference>
<keyword evidence="4" id="KW-1185">Reference proteome</keyword>
<dbReference type="Gene3D" id="1.10.10.2830">
    <property type="match status" value="1"/>
</dbReference>
<name>A0ABW7G1Y9_9BURK</name>
<dbReference type="InterPro" id="IPR050336">
    <property type="entry name" value="Chromosome_partition/occlusion"/>
</dbReference>
<organism evidence="3 4">
    <name type="scientific">Pelomonas nitida</name>
    <dbReference type="NCBI Taxonomy" id="3299027"/>
    <lineage>
        <taxon>Bacteria</taxon>
        <taxon>Pseudomonadati</taxon>
        <taxon>Pseudomonadota</taxon>
        <taxon>Betaproteobacteria</taxon>
        <taxon>Burkholderiales</taxon>
        <taxon>Sphaerotilaceae</taxon>
        <taxon>Roseateles</taxon>
    </lineage>
</organism>
<dbReference type="Pfam" id="PF07506">
    <property type="entry name" value="RepB"/>
    <property type="match status" value="1"/>
</dbReference>
<dbReference type="SMART" id="SM00470">
    <property type="entry name" value="ParB"/>
    <property type="match status" value="1"/>
</dbReference>
<feature type="domain" description="ParB-like N-terminal" evidence="2">
    <location>
        <begin position="8"/>
        <end position="100"/>
    </location>
</feature>
<comment type="caution">
    <text evidence="3">The sequence shown here is derived from an EMBL/GenBank/DDBJ whole genome shotgun (WGS) entry which is preliminary data.</text>
</comment>
<proteinExistence type="predicted"/>